<sequence length="361" mass="40538">MQRRHQVQQGQVQRAKVQRGQIQRGINYSGGAKCNRAKFSGPTSSGARYNRAKYSGSTCSGAKCSDDIKCSRYSECSRDKYSGDIECSGVCAQGEVSSQSPRESSVGERLMSDYFGENPTYDKCDFRRRVRMRRVLFETIVNALVVDELCNYFVHRPDATGLLEFLPEQKVTCALRMLAYGASADQLDEVVRMGESTALKTLQYFCRGVVRLFGPEYLRKPSQYGIEAMLEGNAARGFPGMIGRLDCVHWSWKNYPTAWAGAYRGKEGTSTVILEAVASRSLWIWHAFFGTRGSNNDLNVLERSPVLDELVNGEEVHVAFKVNGAIYDCPYYLTDGIYPAWAVFQKSICDPNNGFHRIQDQ</sequence>
<evidence type="ECO:0000313" key="3">
    <source>
        <dbReference type="Proteomes" id="UP000486351"/>
    </source>
</evidence>
<comment type="caution">
    <text evidence="2">The sequence shown here is derived from an EMBL/GenBank/DDBJ whole genome shotgun (WGS) entry which is preliminary data.</text>
</comment>
<name>A0A6G0RIZ2_9STRA</name>
<evidence type="ECO:0008006" key="4">
    <source>
        <dbReference type="Google" id="ProtNLM"/>
    </source>
</evidence>
<dbReference type="Proteomes" id="UP000486351">
    <property type="component" value="Unassembled WGS sequence"/>
</dbReference>
<protein>
    <recommendedName>
        <fullName evidence="4">DDE Tnp4 domain-containing protein</fullName>
    </recommendedName>
</protein>
<accession>A0A6G0RIZ2</accession>
<dbReference type="Pfam" id="PF04827">
    <property type="entry name" value="Plant_tran"/>
    <property type="match status" value="1"/>
</dbReference>
<feature type="region of interest" description="Disordered" evidence="1">
    <location>
        <begin position="1"/>
        <end position="22"/>
    </location>
</feature>
<gene>
    <name evidence="2" type="ORF">PF008_g14257</name>
</gene>
<organism evidence="2 3">
    <name type="scientific">Phytophthora fragariae</name>
    <dbReference type="NCBI Taxonomy" id="53985"/>
    <lineage>
        <taxon>Eukaryota</taxon>
        <taxon>Sar</taxon>
        <taxon>Stramenopiles</taxon>
        <taxon>Oomycota</taxon>
        <taxon>Peronosporomycetes</taxon>
        <taxon>Peronosporales</taxon>
        <taxon>Peronosporaceae</taxon>
        <taxon>Phytophthora</taxon>
    </lineage>
</organism>
<dbReference type="InterPro" id="IPR006912">
    <property type="entry name" value="Harbinger_derived_prot"/>
</dbReference>
<reference evidence="2 3" key="1">
    <citation type="submission" date="2018-09" db="EMBL/GenBank/DDBJ databases">
        <title>Genomic investigation of the strawberry pathogen Phytophthora fragariae indicates pathogenicity is determined by transcriptional variation in three key races.</title>
        <authorList>
            <person name="Adams T.M."/>
            <person name="Armitage A.D."/>
            <person name="Sobczyk M.K."/>
            <person name="Bates H.J."/>
            <person name="Dunwell J.M."/>
            <person name="Nellist C.F."/>
            <person name="Harrison R.J."/>
        </authorList>
    </citation>
    <scope>NUCLEOTIDE SEQUENCE [LARGE SCALE GENOMIC DNA]</scope>
    <source>
        <strain evidence="2 3">NOV-77</strain>
    </source>
</reference>
<proteinExistence type="predicted"/>
<evidence type="ECO:0000313" key="2">
    <source>
        <dbReference type="EMBL" id="KAE9333829.1"/>
    </source>
</evidence>
<dbReference type="PANTHER" id="PTHR47150">
    <property type="entry name" value="OS12G0169200 PROTEIN"/>
    <property type="match status" value="1"/>
</dbReference>
<dbReference type="PANTHER" id="PTHR47150:SF5">
    <property type="entry name" value="OS07G0546750 PROTEIN"/>
    <property type="match status" value="1"/>
</dbReference>
<evidence type="ECO:0000256" key="1">
    <source>
        <dbReference type="SAM" id="MobiDB-lite"/>
    </source>
</evidence>
<feature type="compositionally biased region" description="Low complexity" evidence="1">
    <location>
        <begin position="7"/>
        <end position="21"/>
    </location>
</feature>
<dbReference type="AlphaFoldDB" id="A0A6G0RIZ2"/>
<dbReference type="EMBL" id="QXFY01000875">
    <property type="protein sequence ID" value="KAE9333829.1"/>
    <property type="molecule type" value="Genomic_DNA"/>
</dbReference>